<dbReference type="Pfam" id="PF00156">
    <property type="entry name" value="Pribosyltran"/>
    <property type="match status" value="1"/>
</dbReference>
<dbReference type="GO" id="GO:0006166">
    <property type="term" value="P:purine ribonucleoside salvage"/>
    <property type="evidence" value="ECO:0007669"/>
    <property type="project" value="UniProtKB-KW"/>
</dbReference>
<proteinExistence type="inferred from homology"/>
<dbReference type="EC" id="2.4.2.7" evidence="6 11"/>
<reference evidence="14" key="1">
    <citation type="submission" date="2016-11" db="EMBL/GenBank/DDBJ databases">
        <authorList>
            <person name="Varghese N."/>
            <person name="Submissions S."/>
        </authorList>
    </citation>
    <scope>NUCLEOTIDE SEQUENCE [LARGE SCALE GENOMIC DNA]</scope>
    <source>
        <strain evidence="14">DSM 14834</strain>
    </source>
</reference>
<comment type="subcellular location">
    <subcellularLocation>
        <location evidence="3 11">Cytoplasm</location>
    </subcellularLocation>
</comment>
<dbReference type="GO" id="GO:0002055">
    <property type="term" value="F:adenine binding"/>
    <property type="evidence" value="ECO:0007669"/>
    <property type="project" value="TreeGrafter"/>
</dbReference>
<dbReference type="PANTHER" id="PTHR32315">
    <property type="entry name" value="ADENINE PHOSPHORIBOSYLTRANSFERASE"/>
    <property type="match status" value="1"/>
</dbReference>
<dbReference type="HAMAP" id="MF_00004">
    <property type="entry name" value="Aden_phosphoribosyltr"/>
    <property type="match status" value="1"/>
</dbReference>
<evidence type="ECO:0000259" key="12">
    <source>
        <dbReference type="Pfam" id="PF00156"/>
    </source>
</evidence>
<dbReference type="GO" id="GO:0005737">
    <property type="term" value="C:cytoplasm"/>
    <property type="evidence" value="ECO:0007669"/>
    <property type="project" value="UniProtKB-SubCell"/>
</dbReference>
<dbReference type="InterPro" id="IPR005764">
    <property type="entry name" value="Ade_phspho_trans"/>
</dbReference>
<dbReference type="AlphaFoldDB" id="A0A1M5A3H1"/>
<dbReference type="FunFam" id="3.40.50.2020:FF:000021">
    <property type="entry name" value="Adenine phosphoribosyltransferase"/>
    <property type="match status" value="1"/>
</dbReference>
<dbReference type="UniPathway" id="UPA00588">
    <property type="reaction ID" value="UER00646"/>
</dbReference>
<dbReference type="SUPFAM" id="SSF53271">
    <property type="entry name" value="PRTase-like"/>
    <property type="match status" value="1"/>
</dbReference>
<dbReference type="Gene3D" id="3.40.50.2020">
    <property type="match status" value="1"/>
</dbReference>
<dbReference type="STRING" id="213588.SAMN02745204_02103"/>
<gene>
    <name evidence="11" type="primary">apt</name>
    <name evidence="13" type="ORF">SAMN02745204_02103</name>
</gene>
<dbReference type="NCBIfam" id="NF002634">
    <property type="entry name" value="PRK02304.1-3"/>
    <property type="match status" value="1"/>
</dbReference>
<dbReference type="GO" id="GO:0006168">
    <property type="term" value="P:adenine salvage"/>
    <property type="evidence" value="ECO:0007669"/>
    <property type="project" value="InterPro"/>
</dbReference>
<keyword evidence="9 11" id="KW-0808">Transferase</keyword>
<accession>A0A1M5A3H1</accession>
<evidence type="ECO:0000313" key="14">
    <source>
        <dbReference type="Proteomes" id="UP000242857"/>
    </source>
</evidence>
<evidence type="ECO:0000256" key="4">
    <source>
        <dbReference type="ARBA" id="ARBA00004659"/>
    </source>
</evidence>
<name>A0A1M5A3H1_9GAMM</name>
<comment type="function">
    <text evidence="2 11">Catalyzes a salvage reaction resulting in the formation of AMP, that is energically less costly than de novo synthesis.</text>
</comment>
<evidence type="ECO:0000313" key="13">
    <source>
        <dbReference type="EMBL" id="SHF24755.1"/>
    </source>
</evidence>
<evidence type="ECO:0000256" key="2">
    <source>
        <dbReference type="ARBA" id="ARBA00003968"/>
    </source>
</evidence>
<evidence type="ECO:0000256" key="8">
    <source>
        <dbReference type="ARBA" id="ARBA00022676"/>
    </source>
</evidence>
<evidence type="ECO:0000256" key="7">
    <source>
        <dbReference type="ARBA" id="ARBA00022490"/>
    </source>
</evidence>
<dbReference type="CDD" id="cd06223">
    <property type="entry name" value="PRTases_typeI"/>
    <property type="match status" value="1"/>
</dbReference>
<protein>
    <recommendedName>
        <fullName evidence="6 11">Adenine phosphoribosyltransferase</fullName>
        <shortName evidence="11">APRT</shortName>
        <ecNumber evidence="6 11">2.4.2.7</ecNumber>
    </recommendedName>
</protein>
<evidence type="ECO:0000256" key="10">
    <source>
        <dbReference type="ARBA" id="ARBA00022726"/>
    </source>
</evidence>
<dbReference type="GO" id="GO:0016208">
    <property type="term" value="F:AMP binding"/>
    <property type="evidence" value="ECO:0007669"/>
    <property type="project" value="TreeGrafter"/>
</dbReference>
<dbReference type="InterPro" id="IPR050054">
    <property type="entry name" value="UPRTase/APRTase"/>
</dbReference>
<evidence type="ECO:0000256" key="3">
    <source>
        <dbReference type="ARBA" id="ARBA00004496"/>
    </source>
</evidence>
<organism evidence="13 14">
    <name type="scientific">Thermomonas hydrothermalis</name>
    <dbReference type="NCBI Taxonomy" id="213588"/>
    <lineage>
        <taxon>Bacteria</taxon>
        <taxon>Pseudomonadati</taxon>
        <taxon>Pseudomonadota</taxon>
        <taxon>Gammaproteobacteria</taxon>
        <taxon>Lysobacterales</taxon>
        <taxon>Lysobacteraceae</taxon>
        <taxon>Thermomonas</taxon>
    </lineage>
</organism>
<feature type="domain" description="Phosphoribosyltransferase" evidence="12">
    <location>
        <begin position="42"/>
        <end position="162"/>
    </location>
</feature>
<comment type="catalytic activity">
    <reaction evidence="1 11">
        <text>AMP + diphosphate = 5-phospho-alpha-D-ribose 1-diphosphate + adenine</text>
        <dbReference type="Rhea" id="RHEA:16609"/>
        <dbReference type="ChEBI" id="CHEBI:16708"/>
        <dbReference type="ChEBI" id="CHEBI:33019"/>
        <dbReference type="ChEBI" id="CHEBI:58017"/>
        <dbReference type="ChEBI" id="CHEBI:456215"/>
        <dbReference type="EC" id="2.4.2.7"/>
    </reaction>
</comment>
<sequence length="185" mass="19534">MMAIPFPLRSGHPMTDWPRLIRDTPDFPSPGVLFKDIMPVLADAEAFAAAIDALAAPWRDARLDAVLAIESRGFLLGAPLAQALGVGLVPLRKPGKLPGAVVEQRYALEYGEDRLQMQAGILPAGARVLLVDDVLATGGTLLAARTLAQRLGLDVVGAGVLLEIVALAGRARWGTDLPLRAACMV</sequence>
<dbReference type="NCBIfam" id="NF002636">
    <property type="entry name" value="PRK02304.1-5"/>
    <property type="match status" value="1"/>
</dbReference>
<evidence type="ECO:0000256" key="1">
    <source>
        <dbReference type="ARBA" id="ARBA00000868"/>
    </source>
</evidence>
<keyword evidence="8 11" id="KW-0328">Glycosyltransferase</keyword>
<evidence type="ECO:0000256" key="9">
    <source>
        <dbReference type="ARBA" id="ARBA00022679"/>
    </source>
</evidence>
<evidence type="ECO:0000256" key="5">
    <source>
        <dbReference type="ARBA" id="ARBA00008391"/>
    </source>
</evidence>
<dbReference type="OrthoDB" id="9803963at2"/>
<dbReference type="PANTHER" id="PTHR32315:SF3">
    <property type="entry name" value="ADENINE PHOSPHORIBOSYLTRANSFERASE"/>
    <property type="match status" value="1"/>
</dbReference>
<comment type="similarity">
    <text evidence="5 11">Belongs to the purine/pyrimidine phosphoribosyltransferase family.</text>
</comment>
<keyword evidence="7 11" id="KW-0963">Cytoplasm</keyword>
<evidence type="ECO:0000256" key="6">
    <source>
        <dbReference type="ARBA" id="ARBA00011893"/>
    </source>
</evidence>
<dbReference type="InterPro" id="IPR000836">
    <property type="entry name" value="PRTase_dom"/>
</dbReference>
<keyword evidence="14" id="KW-1185">Reference proteome</keyword>
<evidence type="ECO:0000256" key="11">
    <source>
        <dbReference type="HAMAP-Rule" id="MF_00004"/>
    </source>
</evidence>
<dbReference type="GO" id="GO:0044209">
    <property type="term" value="P:AMP salvage"/>
    <property type="evidence" value="ECO:0007669"/>
    <property type="project" value="UniProtKB-UniRule"/>
</dbReference>
<dbReference type="Proteomes" id="UP000242857">
    <property type="component" value="Unassembled WGS sequence"/>
</dbReference>
<keyword evidence="10 11" id="KW-0660">Purine salvage</keyword>
<comment type="pathway">
    <text evidence="4 11">Purine metabolism; AMP biosynthesis via salvage pathway; AMP from adenine: step 1/1.</text>
</comment>
<dbReference type="GO" id="GO:0003999">
    <property type="term" value="F:adenine phosphoribosyltransferase activity"/>
    <property type="evidence" value="ECO:0007669"/>
    <property type="project" value="UniProtKB-UniRule"/>
</dbReference>
<comment type="subunit">
    <text evidence="11">Homodimer.</text>
</comment>
<dbReference type="EMBL" id="FQUK01000046">
    <property type="protein sequence ID" value="SHF24755.1"/>
    <property type="molecule type" value="Genomic_DNA"/>
</dbReference>
<dbReference type="InterPro" id="IPR029057">
    <property type="entry name" value="PRTase-like"/>
</dbReference>